<feature type="compositionally biased region" description="Polar residues" evidence="1">
    <location>
        <begin position="80"/>
        <end position="91"/>
    </location>
</feature>
<evidence type="ECO:0000256" key="1">
    <source>
        <dbReference type="SAM" id="MobiDB-lite"/>
    </source>
</evidence>
<feature type="compositionally biased region" description="Polar residues" evidence="1">
    <location>
        <begin position="162"/>
        <end position="173"/>
    </location>
</feature>
<gene>
    <name evidence="3" type="ORF">SEUCBS140593_001615</name>
</gene>
<organism evidence="3 4">
    <name type="scientific">Sporothrix eucalyptigena</name>
    <dbReference type="NCBI Taxonomy" id="1812306"/>
    <lineage>
        <taxon>Eukaryota</taxon>
        <taxon>Fungi</taxon>
        <taxon>Dikarya</taxon>
        <taxon>Ascomycota</taxon>
        <taxon>Pezizomycotina</taxon>
        <taxon>Sordariomycetes</taxon>
        <taxon>Sordariomycetidae</taxon>
        <taxon>Ophiostomatales</taxon>
        <taxon>Ophiostomataceae</taxon>
        <taxon>Sporothrix</taxon>
    </lineage>
</organism>
<feature type="domain" description="F-box" evidence="2">
    <location>
        <begin position="202"/>
        <end position="252"/>
    </location>
</feature>
<feature type="compositionally biased region" description="Polar residues" evidence="1">
    <location>
        <begin position="52"/>
        <end position="69"/>
    </location>
</feature>
<dbReference type="Gene3D" id="6.10.140.2040">
    <property type="match status" value="1"/>
</dbReference>
<dbReference type="PROSITE" id="PS50181">
    <property type="entry name" value="FBOX"/>
    <property type="match status" value="1"/>
</dbReference>
<sequence length="392" mass="42813">MDYTPRYAPVVPNGRAGNVHQQVAAAAGAGEGRPEGRPPGDPPTSEAPPTLREQTPRPTTSKSTETSAVLSEDVSEDVHQNPSENAENPTASDDDATQPLRASRASPVLTPPMSSTASSQSLVLVVSRGASLSRRNSSSLSSPSSSSTSSSRSTTPQPPVTADQTPYQTQRRASSPPREGTLVLRTSSHHPQRTVQRIPDSPSSLDDLPNEVLLHILSYLDVNDLLATSRTSHHLRCLAVAPFLHTLRLRQIRAALPPLLASPMRPSLADLIRRHIFLTNTTVVSRKLTRSLVSIRLSRRLAARPPVHVLVERCVLPPECAPGIGHVAPALAARTRAIEREKLKDGLRRWVGAVWQREVGRRSERIRKCDESLGVGKVWRMRKFWERVSHGN</sequence>
<feature type="compositionally biased region" description="Polar residues" evidence="1">
    <location>
        <begin position="112"/>
        <end position="122"/>
    </location>
</feature>
<dbReference type="Proteomes" id="UP001642482">
    <property type="component" value="Unassembled WGS sequence"/>
</dbReference>
<dbReference type="Gene3D" id="1.20.1280.50">
    <property type="match status" value="1"/>
</dbReference>
<dbReference type="Pfam" id="PF12937">
    <property type="entry name" value="F-box-like"/>
    <property type="match status" value="1"/>
</dbReference>
<reference evidence="3 4" key="1">
    <citation type="submission" date="2024-01" db="EMBL/GenBank/DDBJ databases">
        <authorList>
            <person name="Allen C."/>
            <person name="Tagirdzhanova G."/>
        </authorList>
    </citation>
    <scope>NUCLEOTIDE SEQUENCE [LARGE SCALE GENOMIC DNA]</scope>
</reference>
<dbReference type="CDD" id="cd09917">
    <property type="entry name" value="F-box_SF"/>
    <property type="match status" value="1"/>
</dbReference>
<evidence type="ECO:0000313" key="3">
    <source>
        <dbReference type="EMBL" id="CAK7212767.1"/>
    </source>
</evidence>
<name>A0ABP0AZP1_9PEZI</name>
<feature type="region of interest" description="Disordered" evidence="1">
    <location>
        <begin position="1"/>
        <end position="204"/>
    </location>
</feature>
<protein>
    <recommendedName>
        <fullName evidence="2">F-box domain-containing protein</fullName>
    </recommendedName>
</protein>
<dbReference type="InterPro" id="IPR036047">
    <property type="entry name" value="F-box-like_dom_sf"/>
</dbReference>
<comment type="caution">
    <text evidence="3">The sequence shown here is derived from an EMBL/GenBank/DDBJ whole genome shotgun (WGS) entry which is preliminary data.</text>
</comment>
<accession>A0ABP0AZP1</accession>
<keyword evidence="4" id="KW-1185">Reference proteome</keyword>
<dbReference type="SUPFAM" id="SSF81383">
    <property type="entry name" value="F-box domain"/>
    <property type="match status" value="1"/>
</dbReference>
<evidence type="ECO:0000313" key="4">
    <source>
        <dbReference type="Proteomes" id="UP001642482"/>
    </source>
</evidence>
<feature type="compositionally biased region" description="Low complexity" evidence="1">
    <location>
        <begin position="131"/>
        <end position="155"/>
    </location>
</feature>
<proteinExistence type="predicted"/>
<dbReference type="InterPro" id="IPR001810">
    <property type="entry name" value="F-box_dom"/>
</dbReference>
<dbReference type="EMBL" id="CAWUHD010000009">
    <property type="protein sequence ID" value="CAK7212767.1"/>
    <property type="molecule type" value="Genomic_DNA"/>
</dbReference>
<evidence type="ECO:0000259" key="2">
    <source>
        <dbReference type="PROSITE" id="PS50181"/>
    </source>
</evidence>
<dbReference type="SMART" id="SM00256">
    <property type="entry name" value="FBOX"/>
    <property type="match status" value="1"/>
</dbReference>